<proteinExistence type="predicted"/>
<name>A0A443IM60_9BACI</name>
<dbReference type="InterPro" id="IPR013783">
    <property type="entry name" value="Ig-like_fold"/>
</dbReference>
<dbReference type="SUPFAM" id="SSF49265">
    <property type="entry name" value="Fibronectin type III"/>
    <property type="match status" value="1"/>
</dbReference>
<evidence type="ECO:0000313" key="2">
    <source>
        <dbReference type="EMBL" id="RWR06745.1"/>
    </source>
</evidence>
<evidence type="ECO:0000313" key="3">
    <source>
        <dbReference type="Proteomes" id="UP000273811"/>
    </source>
</evidence>
<dbReference type="EMBL" id="QYTU02000034">
    <property type="protein sequence ID" value="RWR06745.1"/>
    <property type="molecule type" value="Genomic_DNA"/>
</dbReference>
<dbReference type="AlphaFoldDB" id="A0A443IM60"/>
<dbReference type="Pfam" id="PF02368">
    <property type="entry name" value="Big_2"/>
    <property type="match status" value="1"/>
</dbReference>
<protein>
    <recommendedName>
        <fullName evidence="1">Fibronectin type-III domain-containing protein</fullName>
    </recommendedName>
</protein>
<dbReference type="SMART" id="SM00635">
    <property type="entry name" value="BID_2"/>
    <property type="match status" value="1"/>
</dbReference>
<sequence>MATTYNVYRDGNKIKTGLTEKTFTDTGLTPNTEYTYQVSAENSVGESELSDPIKVKTNYSDPTAVDISPKTNNLEVGATRNLSAVVTPSTAKQTVTWASSDTKIATVDANGKVTAVAAGTATITATSTEKTSIKGTATVSVTEPEPPEGEG</sequence>
<comment type="caution">
    <text evidence="2">The sequence shown here is derived from an EMBL/GenBank/DDBJ whole genome shotgun (WGS) entry which is preliminary data.</text>
</comment>
<gene>
    <name evidence="2" type="ORF">D4N35_013855</name>
</gene>
<dbReference type="RefSeq" id="WP_120074680.1">
    <property type="nucleotide sequence ID" value="NZ_CP126113.1"/>
</dbReference>
<dbReference type="Gene3D" id="2.60.40.10">
    <property type="entry name" value="Immunoglobulins"/>
    <property type="match status" value="1"/>
</dbReference>
<accession>A0A443IM60</accession>
<dbReference type="InterPro" id="IPR008964">
    <property type="entry name" value="Invasin/intimin_cell_adhesion"/>
</dbReference>
<evidence type="ECO:0000259" key="1">
    <source>
        <dbReference type="PROSITE" id="PS50853"/>
    </source>
</evidence>
<dbReference type="OrthoDB" id="99456at2"/>
<dbReference type="SUPFAM" id="SSF49373">
    <property type="entry name" value="Invasin/intimin cell-adhesion fragments"/>
    <property type="match status" value="1"/>
</dbReference>
<dbReference type="InterPro" id="IPR036116">
    <property type="entry name" value="FN3_sf"/>
</dbReference>
<keyword evidence="3" id="KW-1185">Reference proteome</keyword>
<dbReference type="Gene3D" id="2.60.40.1080">
    <property type="match status" value="1"/>
</dbReference>
<dbReference type="PROSITE" id="PS50853">
    <property type="entry name" value="FN3"/>
    <property type="match status" value="1"/>
</dbReference>
<dbReference type="Proteomes" id="UP000273811">
    <property type="component" value="Unassembled WGS sequence"/>
</dbReference>
<dbReference type="InterPro" id="IPR003343">
    <property type="entry name" value="Big_2"/>
</dbReference>
<dbReference type="Pfam" id="PF00041">
    <property type="entry name" value="fn3"/>
    <property type="match status" value="1"/>
</dbReference>
<organism evidence="2 3">
    <name type="scientific">Siminovitchia fortis</name>
    <dbReference type="NCBI Taxonomy" id="254758"/>
    <lineage>
        <taxon>Bacteria</taxon>
        <taxon>Bacillati</taxon>
        <taxon>Bacillota</taxon>
        <taxon>Bacilli</taxon>
        <taxon>Bacillales</taxon>
        <taxon>Bacillaceae</taxon>
        <taxon>Siminovitchia</taxon>
    </lineage>
</organism>
<reference evidence="2" key="1">
    <citation type="submission" date="2018-12" db="EMBL/GenBank/DDBJ databases">
        <authorList>
            <person name="Sun L."/>
            <person name="Chen Z."/>
        </authorList>
    </citation>
    <scope>NUCLEOTIDE SEQUENCE [LARGE SCALE GENOMIC DNA]</scope>
    <source>
        <strain evidence="2">DSM 16012</strain>
    </source>
</reference>
<dbReference type="InterPro" id="IPR003961">
    <property type="entry name" value="FN3_dom"/>
</dbReference>
<dbReference type="CDD" id="cd00063">
    <property type="entry name" value="FN3"/>
    <property type="match status" value="1"/>
</dbReference>
<feature type="domain" description="Fibronectin type-III" evidence="1">
    <location>
        <begin position="1"/>
        <end position="60"/>
    </location>
</feature>